<dbReference type="RefSeq" id="WP_204280801.1">
    <property type="nucleotide sequence ID" value="NZ_JAAAXX010000001.1"/>
</dbReference>
<dbReference type="Proteomes" id="UP000475265">
    <property type="component" value="Unassembled WGS sequence"/>
</dbReference>
<name>A0A6L5C297_9PSED</name>
<organism evidence="3 4">
    <name type="scientific">Pseudomonas frederiksbergensis</name>
    <dbReference type="NCBI Taxonomy" id="104087"/>
    <lineage>
        <taxon>Bacteria</taxon>
        <taxon>Pseudomonadati</taxon>
        <taxon>Pseudomonadota</taxon>
        <taxon>Gammaproteobacteria</taxon>
        <taxon>Pseudomonadales</taxon>
        <taxon>Pseudomonadaceae</taxon>
        <taxon>Pseudomonas</taxon>
    </lineage>
</organism>
<feature type="domain" description="Novel STAND NTPase 1" evidence="2">
    <location>
        <begin position="21"/>
        <end position="412"/>
    </location>
</feature>
<protein>
    <recommendedName>
        <fullName evidence="2">Novel STAND NTPase 1 domain-containing protein</fullName>
    </recommendedName>
</protein>
<evidence type="ECO:0000313" key="3">
    <source>
        <dbReference type="EMBL" id="KAF2394738.1"/>
    </source>
</evidence>
<sequence>MSTEQADTLEEVFTVKLPPRPYPGLRPFEKHEWPIFFGRERMADAIVNELVSKQLLVVHGDSGCGKSSLIRAAVLPRLEQESARAGLRWRTCTAMPRGAPLLNIAEALASVDGRADDDDRVIELRRTLNFGAQAPKELARLMCKHAGDHVCILIDQFEELFEHARKNGPEEAQLLTQFLIALQQHPPPGLYVVLTMRSEFLGSCAHYKGFAEAVNVTQYLLPRMNHSDLLRAICEPAKLFDGEISLPLAERLIVDAGGGQDQLPLIQHGLMLLFEQHVANTEQPGQIDTTWRLGLEQYKHTSGLAGLLSAHADEILGQAQASLPDGSQLVEAIFRALTDINADGKAIRRPLTVDELIKVTNTNEQKVCLVLDLFRVDGVSFLKPHGHVPLERGTLIDISHEALIRCWQKIDDPQHGWLIREFRAGLVWRALLVQVDSFEQDADNVLGAAVATDRERWILQYNEEWAKRYGGGWSRVQALLKASIKARDHTRRMKLIFRMGVIVVTLAGLSTWAVWLSVQRTKVGEERELVSVSQKQAISVIREAQNTIELVSTQQTPSDELSAKLTKFNSDLNLQARQLETISLAPRIYLHIADESQRSGAEQLGFLLEANQVYEFDLIVPRITLSETPLRRSVLRCFRVKECAVNGRTLVKVINETLKTPSVTLEDLSNTYENSPGNRPEHYELWFAPGLIEPRPQ</sequence>
<keyword evidence="1" id="KW-1133">Transmembrane helix</keyword>
<gene>
    <name evidence="3" type="ORF">FX983_02720</name>
</gene>
<dbReference type="InterPro" id="IPR049052">
    <property type="entry name" value="nSTAND1"/>
</dbReference>
<keyword evidence="1" id="KW-0812">Transmembrane</keyword>
<evidence type="ECO:0000259" key="2">
    <source>
        <dbReference type="Pfam" id="PF20703"/>
    </source>
</evidence>
<dbReference type="Gene3D" id="3.40.50.300">
    <property type="entry name" value="P-loop containing nucleotide triphosphate hydrolases"/>
    <property type="match status" value="1"/>
</dbReference>
<keyword evidence="1" id="KW-0472">Membrane</keyword>
<dbReference type="InterPro" id="IPR027417">
    <property type="entry name" value="P-loop_NTPase"/>
</dbReference>
<feature type="transmembrane region" description="Helical" evidence="1">
    <location>
        <begin position="495"/>
        <end position="515"/>
    </location>
</feature>
<dbReference type="Pfam" id="PF20703">
    <property type="entry name" value="nSTAND1"/>
    <property type="match status" value="1"/>
</dbReference>
<evidence type="ECO:0000313" key="4">
    <source>
        <dbReference type="Proteomes" id="UP000475265"/>
    </source>
</evidence>
<comment type="caution">
    <text evidence="3">The sequence shown here is derived from an EMBL/GenBank/DDBJ whole genome shotgun (WGS) entry which is preliminary data.</text>
</comment>
<proteinExistence type="predicted"/>
<reference evidence="3 4" key="1">
    <citation type="submission" date="2019-12" db="EMBL/GenBank/DDBJ databases">
        <title>Endophytic bacteria associated with Panax ginseng seedlings.</title>
        <authorList>
            <person name="Park J.M."/>
            <person name="Shin R."/>
            <person name="Jo S.H."/>
        </authorList>
    </citation>
    <scope>NUCLEOTIDE SEQUENCE [LARGE SCALE GENOMIC DNA]</scope>
    <source>
        <strain evidence="3 4">PgKB32</strain>
    </source>
</reference>
<dbReference type="EMBL" id="JAAAXX010000001">
    <property type="protein sequence ID" value="KAF2394738.1"/>
    <property type="molecule type" value="Genomic_DNA"/>
</dbReference>
<dbReference type="SUPFAM" id="SSF52540">
    <property type="entry name" value="P-loop containing nucleoside triphosphate hydrolases"/>
    <property type="match status" value="1"/>
</dbReference>
<accession>A0A6L5C297</accession>
<evidence type="ECO:0000256" key="1">
    <source>
        <dbReference type="SAM" id="Phobius"/>
    </source>
</evidence>
<dbReference type="AlphaFoldDB" id="A0A6L5C297"/>